<organism evidence="10 11">
    <name type="scientific">Glossina palpalis gambiensis</name>
    <dbReference type="NCBI Taxonomy" id="67801"/>
    <lineage>
        <taxon>Eukaryota</taxon>
        <taxon>Metazoa</taxon>
        <taxon>Ecdysozoa</taxon>
        <taxon>Arthropoda</taxon>
        <taxon>Hexapoda</taxon>
        <taxon>Insecta</taxon>
        <taxon>Pterygota</taxon>
        <taxon>Neoptera</taxon>
        <taxon>Endopterygota</taxon>
        <taxon>Diptera</taxon>
        <taxon>Brachycera</taxon>
        <taxon>Muscomorpha</taxon>
        <taxon>Hippoboscoidea</taxon>
        <taxon>Glossinidae</taxon>
        <taxon>Glossina</taxon>
    </lineage>
</organism>
<evidence type="ECO:0000313" key="11">
    <source>
        <dbReference type="Proteomes" id="UP000092460"/>
    </source>
</evidence>
<keyword evidence="4 7" id="KW-0285">Flavoprotein</keyword>
<dbReference type="EnsemblMetazoa" id="GPPI046764-RA">
    <property type="protein sequence ID" value="GPPI046764-PA"/>
    <property type="gene ID" value="GPPI046764"/>
</dbReference>
<dbReference type="GO" id="GO:0071949">
    <property type="term" value="F:FAD binding"/>
    <property type="evidence" value="ECO:0007669"/>
    <property type="project" value="TreeGrafter"/>
</dbReference>
<dbReference type="FunFam" id="2.40.50.140:FF:000006">
    <property type="entry name" value="Cold shock protein CspC"/>
    <property type="match status" value="1"/>
</dbReference>
<evidence type="ECO:0000256" key="8">
    <source>
        <dbReference type="PIRSR" id="PIRSR602081-2"/>
    </source>
</evidence>
<dbReference type="InterPro" id="IPR036134">
    <property type="entry name" value="Crypto/Photolyase_FAD-like_sf"/>
</dbReference>
<evidence type="ECO:0000256" key="4">
    <source>
        <dbReference type="ARBA" id="ARBA00022630"/>
    </source>
</evidence>
<dbReference type="InterPro" id="IPR018394">
    <property type="entry name" value="DNA_photolyase_1_CS_C"/>
</dbReference>
<dbReference type="PROSITE" id="PS00352">
    <property type="entry name" value="CSD_1"/>
    <property type="match status" value="1"/>
</dbReference>
<dbReference type="PROSITE" id="PS00394">
    <property type="entry name" value="DNA_PHOTOLYASES_1_1"/>
    <property type="match status" value="1"/>
</dbReference>
<keyword evidence="11" id="KW-1185">Reference proteome</keyword>
<dbReference type="VEuPathDB" id="VectorBase:GPPI046764"/>
<feature type="site" description="Electron transfer via tryptophanyl radical" evidence="8">
    <location>
        <position position="45"/>
    </location>
</feature>
<dbReference type="GO" id="GO:0016774">
    <property type="term" value="F:phosphotransferase activity, carboxyl group as acceptor"/>
    <property type="evidence" value="ECO:0007669"/>
    <property type="project" value="InterPro"/>
</dbReference>
<dbReference type="InterPro" id="IPR002059">
    <property type="entry name" value="CSP_DNA-bd"/>
</dbReference>
<proteinExistence type="inferred from homology"/>
<name>A0A1B0C1S1_9MUSC</name>
<evidence type="ECO:0000313" key="10">
    <source>
        <dbReference type="EnsemblMetazoa" id="GPPI046764-PA"/>
    </source>
</evidence>
<dbReference type="GO" id="GO:0006139">
    <property type="term" value="P:nucleobase-containing compound metabolic process"/>
    <property type="evidence" value="ECO:0007669"/>
    <property type="project" value="UniProtKB-ARBA"/>
</dbReference>
<dbReference type="EMBL" id="JXJN01024163">
    <property type="status" value="NOT_ANNOTATED_CDS"/>
    <property type="molecule type" value="Genomic_DNA"/>
</dbReference>
<feature type="site" description="Electron transfer via tryptophanyl radical" evidence="8">
    <location>
        <position position="107"/>
    </location>
</feature>
<keyword evidence="3" id="KW-0963">Cytoplasm</keyword>
<dbReference type="InterPro" id="IPR012340">
    <property type="entry name" value="NA-bd_OB-fold"/>
</dbReference>
<dbReference type="GO" id="GO:0003904">
    <property type="term" value="F:deoxyribodipyrimidine photo-lyase activity"/>
    <property type="evidence" value="ECO:0007669"/>
    <property type="project" value="TreeGrafter"/>
</dbReference>
<dbReference type="InterPro" id="IPR005101">
    <property type="entry name" value="Cryptochr/Photolyase_FAD-bd"/>
</dbReference>
<dbReference type="PRINTS" id="PR00050">
    <property type="entry name" value="COLDSHOCK"/>
</dbReference>
<evidence type="ECO:0000256" key="1">
    <source>
        <dbReference type="ARBA" id="ARBA00004496"/>
    </source>
</evidence>
<dbReference type="PANTHER" id="PTHR11455:SF9">
    <property type="entry name" value="CRYPTOCHROME CIRCADIAN CLOCK 5 ISOFORM X1"/>
    <property type="match status" value="1"/>
</dbReference>
<dbReference type="InterPro" id="IPR002081">
    <property type="entry name" value="Cryptochrome/DNA_photolyase_1"/>
</dbReference>
<dbReference type="CDD" id="cd04458">
    <property type="entry name" value="CSP_CDS"/>
    <property type="match status" value="1"/>
</dbReference>
<dbReference type="NCBIfam" id="NF007062">
    <property type="entry name" value="PRK09507.1"/>
    <property type="match status" value="1"/>
</dbReference>
<feature type="binding site" evidence="7">
    <location>
        <begin position="13"/>
        <end position="20"/>
    </location>
    <ligand>
        <name>FAD</name>
        <dbReference type="ChEBI" id="CHEBI:57692"/>
    </ligand>
</feature>
<dbReference type="AlphaFoldDB" id="A0A1B0C1S1"/>
<accession>A0A1B0C1S1</accession>
<dbReference type="SUPFAM" id="SSF50249">
    <property type="entry name" value="Nucleic acid-binding proteins"/>
    <property type="match status" value="1"/>
</dbReference>
<dbReference type="SUPFAM" id="SSF53067">
    <property type="entry name" value="Actin-like ATPase domain"/>
    <property type="match status" value="1"/>
</dbReference>
<dbReference type="Gene3D" id="2.40.50.140">
    <property type="entry name" value="Nucleic acid-binding proteins"/>
    <property type="match status" value="1"/>
</dbReference>
<evidence type="ECO:0000256" key="2">
    <source>
        <dbReference type="ARBA" id="ARBA00005862"/>
    </source>
</evidence>
<feature type="domain" description="CSD" evidence="9">
    <location>
        <begin position="224"/>
        <end position="292"/>
    </location>
</feature>
<sequence length="311" mass="36015">MQKNLGPFKWYSELIWREFYQHLIISYPFLSMSKPFLQWTDAIPWENNPKHIQAWKNGFTGYPLIDASMRQLKKTGWLHNRLHWRIGEKYFLSQLIDGNLSSNNGGWQWSASVGASSNPYFRVFNPSIQGKKFDYYGNFIRFWIPELSELPDKCLNLPEASITWKIDNNSYHECLGKYSNHNYALNFIVNVILLKKKTILDKICGIGHRIVHGVLKLKVSCMSKIKGNVKWFNESKGFGFITPEDGSKDVFVHFSAIQSNGFKTLAEGQRVEFEITNGAKGPSAAHRCNLQIDVLHHLLNHHDLQTLLRRV</sequence>
<keyword evidence="5 7" id="KW-0274">FAD</keyword>
<dbReference type="STRING" id="67801.A0A1B0C1S1"/>
<dbReference type="InterPro" id="IPR011129">
    <property type="entry name" value="CSD"/>
</dbReference>
<evidence type="ECO:0000256" key="7">
    <source>
        <dbReference type="PIRSR" id="PIRSR602081-1"/>
    </source>
</evidence>
<dbReference type="GO" id="GO:0005524">
    <property type="term" value="F:ATP binding"/>
    <property type="evidence" value="ECO:0007669"/>
    <property type="project" value="UniProtKB-KW"/>
</dbReference>
<evidence type="ECO:0000259" key="9">
    <source>
        <dbReference type="PROSITE" id="PS51857"/>
    </source>
</evidence>
<evidence type="ECO:0000256" key="5">
    <source>
        <dbReference type="ARBA" id="ARBA00022827"/>
    </source>
</evidence>
<comment type="cofactor">
    <cofactor evidence="7">
        <name>FAD</name>
        <dbReference type="ChEBI" id="CHEBI:57692"/>
    </cofactor>
    <text evidence="7">Binds 1 FAD per subunit.</text>
</comment>
<dbReference type="GO" id="GO:0006950">
    <property type="term" value="P:response to stress"/>
    <property type="evidence" value="ECO:0007669"/>
    <property type="project" value="UniProtKB-ARBA"/>
</dbReference>
<comment type="subcellular location">
    <subcellularLocation>
        <location evidence="1">Cytoplasm</location>
    </subcellularLocation>
</comment>
<dbReference type="SMART" id="SM00357">
    <property type="entry name" value="CSP"/>
    <property type="match status" value="1"/>
</dbReference>
<evidence type="ECO:0000256" key="3">
    <source>
        <dbReference type="ARBA" id="ARBA00022490"/>
    </source>
</evidence>
<dbReference type="Proteomes" id="UP000092460">
    <property type="component" value="Unassembled WGS sequence"/>
</dbReference>
<dbReference type="InterPro" id="IPR019844">
    <property type="entry name" value="CSD_CS"/>
</dbReference>
<dbReference type="PROSITE" id="PS51857">
    <property type="entry name" value="CSD_2"/>
    <property type="match status" value="1"/>
</dbReference>
<reference evidence="11" key="1">
    <citation type="submission" date="2015-01" db="EMBL/GenBank/DDBJ databases">
        <authorList>
            <person name="Aksoy S."/>
            <person name="Warren W."/>
            <person name="Wilson R.K."/>
        </authorList>
    </citation>
    <scope>NUCLEOTIDE SEQUENCE [LARGE SCALE GENOMIC DNA]</scope>
    <source>
        <strain evidence="11">IAEA</strain>
    </source>
</reference>
<protein>
    <recommendedName>
        <fullName evidence="9">CSD domain-containing protein</fullName>
    </recommendedName>
</protein>
<dbReference type="GO" id="GO:0003677">
    <property type="term" value="F:DNA binding"/>
    <property type="evidence" value="ECO:0007669"/>
    <property type="project" value="TreeGrafter"/>
</dbReference>
<dbReference type="SUPFAM" id="SSF48173">
    <property type="entry name" value="Cryptochrome/photolyase FAD-binding domain"/>
    <property type="match status" value="1"/>
</dbReference>
<reference evidence="10" key="2">
    <citation type="submission" date="2020-05" db="UniProtKB">
        <authorList>
            <consortium name="EnsemblMetazoa"/>
        </authorList>
    </citation>
    <scope>IDENTIFICATION</scope>
    <source>
        <strain evidence="10">IAEA</strain>
    </source>
</reference>
<dbReference type="GO" id="GO:0005737">
    <property type="term" value="C:cytoplasm"/>
    <property type="evidence" value="ECO:0007669"/>
    <property type="project" value="UniProtKB-SubCell"/>
</dbReference>
<dbReference type="Gene3D" id="1.10.579.10">
    <property type="entry name" value="DNA Cyclobutane Dipyrimidine Photolyase, subunit A, domain 3"/>
    <property type="match status" value="1"/>
</dbReference>
<dbReference type="GO" id="GO:0009416">
    <property type="term" value="P:response to light stimulus"/>
    <property type="evidence" value="ECO:0007669"/>
    <property type="project" value="TreeGrafter"/>
</dbReference>
<evidence type="ECO:0000256" key="6">
    <source>
        <dbReference type="ARBA" id="ARBA00022991"/>
    </source>
</evidence>
<dbReference type="GO" id="GO:0016301">
    <property type="term" value="F:kinase activity"/>
    <property type="evidence" value="ECO:0007669"/>
    <property type="project" value="UniProtKB-KW"/>
</dbReference>
<feature type="binding site" evidence="7">
    <location>
        <position position="10"/>
    </location>
    <ligand>
        <name>FAD</name>
        <dbReference type="ChEBI" id="CHEBI:57692"/>
    </ligand>
</feature>
<dbReference type="EMBL" id="JXJN01024162">
    <property type="status" value="NOT_ANNOTATED_CDS"/>
    <property type="molecule type" value="Genomic_DNA"/>
</dbReference>
<dbReference type="PANTHER" id="PTHR11455">
    <property type="entry name" value="CRYPTOCHROME"/>
    <property type="match status" value="1"/>
</dbReference>
<feature type="site" description="Electron transfer via tryptophanyl radical" evidence="8">
    <location>
        <position position="84"/>
    </location>
</feature>
<dbReference type="Pfam" id="PF03441">
    <property type="entry name" value="FAD_binding_7"/>
    <property type="match status" value="1"/>
</dbReference>
<dbReference type="InterPro" id="IPR043129">
    <property type="entry name" value="ATPase_NBD"/>
</dbReference>
<dbReference type="Pfam" id="PF00313">
    <property type="entry name" value="CSD"/>
    <property type="match status" value="1"/>
</dbReference>
<comment type="similarity">
    <text evidence="2">Belongs to the DNA photolyase class-1 family.</text>
</comment>
<keyword evidence="6" id="KW-0157">Chromophore</keyword>